<evidence type="ECO:0000313" key="3">
    <source>
        <dbReference type="Proteomes" id="UP000430843"/>
    </source>
</evidence>
<comment type="caution">
    <text evidence="2">The sequence shown here is derived from an EMBL/GenBank/DDBJ whole genome shotgun (WGS) entry which is preliminary data.</text>
</comment>
<keyword evidence="3" id="KW-1185">Reference proteome</keyword>
<accession>A0A7X6FR09</accession>
<proteinExistence type="predicted"/>
<reference evidence="2 4" key="2">
    <citation type="submission" date="2020-04" db="EMBL/GenBank/DDBJ databases">
        <title>Whole genome sequencing of clinical and environmental type strains of Ochrobactrum.</title>
        <authorList>
            <person name="Dharne M."/>
        </authorList>
    </citation>
    <scope>NUCLEOTIDE SEQUENCE [LARGE SCALE GENOMIC DNA]</scope>
    <source>
        <strain evidence="2 4">DSM 13340</strain>
    </source>
</reference>
<reference evidence="1 3" key="1">
    <citation type="submission" date="2019-09" db="EMBL/GenBank/DDBJ databases">
        <title>Taxonomic organization of the family Brucellaceae based on a phylogenomic approach.</title>
        <authorList>
            <person name="Leclercq S."/>
            <person name="Cloeckaert A."/>
            <person name="Zygmunt M.S."/>
        </authorList>
    </citation>
    <scope>NUCLEOTIDE SEQUENCE [LARGE SCALE GENOMIC DNA]</scope>
    <source>
        <strain evidence="1 3">LMG 18957</strain>
    </source>
</reference>
<dbReference type="AlphaFoldDB" id="A0A7X6FR09"/>
<evidence type="ECO:0000313" key="2">
    <source>
        <dbReference type="EMBL" id="NKW09445.1"/>
    </source>
</evidence>
<dbReference type="EMBL" id="JAAXZB010000001">
    <property type="protein sequence ID" value="NKW09445.1"/>
    <property type="molecule type" value="Genomic_DNA"/>
</dbReference>
<protein>
    <submittedName>
        <fullName evidence="2">Uncharacterized protein</fullName>
    </submittedName>
</protein>
<evidence type="ECO:0000313" key="1">
    <source>
        <dbReference type="EMBL" id="KAB2666554.1"/>
    </source>
</evidence>
<evidence type="ECO:0000313" key="4">
    <source>
        <dbReference type="Proteomes" id="UP000558475"/>
    </source>
</evidence>
<dbReference type="RefSeq" id="WP_151677336.1">
    <property type="nucleotide sequence ID" value="NZ_WBWA01000003.1"/>
</dbReference>
<name>A0A7X6FR09_9HYPH</name>
<dbReference type="EMBL" id="WBWA01000003">
    <property type="protein sequence ID" value="KAB2666554.1"/>
    <property type="molecule type" value="Genomic_DNA"/>
</dbReference>
<sequence>MTAAPIRYLLSTPSFARNDAEVDFKLRPAPRRRGDKSQWVDGDGIKVRLVSRAANLRGLKQGAEIYVGYGYEHWPLSERIDASILIRMRNFNELAFQNSRI</sequence>
<gene>
    <name evidence="1" type="ORF">F9K91_05065</name>
    <name evidence="2" type="ORF">HGG76_06000</name>
</gene>
<dbReference type="Proteomes" id="UP000430843">
    <property type="component" value="Unassembled WGS sequence"/>
</dbReference>
<organism evidence="2 4">
    <name type="scientific">Brucella tritici</name>
    <dbReference type="NCBI Taxonomy" id="94626"/>
    <lineage>
        <taxon>Bacteria</taxon>
        <taxon>Pseudomonadati</taxon>
        <taxon>Pseudomonadota</taxon>
        <taxon>Alphaproteobacteria</taxon>
        <taxon>Hyphomicrobiales</taxon>
        <taxon>Brucellaceae</taxon>
        <taxon>Brucella/Ochrobactrum group</taxon>
        <taxon>Brucella</taxon>
    </lineage>
</organism>
<dbReference type="Proteomes" id="UP000558475">
    <property type="component" value="Unassembled WGS sequence"/>
</dbReference>